<reference evidence="1" key="1">
    <citation type="submission" date="2020-10" db="EMBL/GenBank/DDBJ databases">
        <authorList>
            <person name="Gilroy R."/>
        </authorList>
    </citation>
    <scope>NUCLEOTIDE SEQUENCE</scope>
    <source>
        <strain evidence="1">CHK33-4379</strain>
    </source>
</reference>
<dbReference type="EMBL" id="DVLL01000023">
    <property type="protein sequence ID" value="HIT59538.1"/>
    <property type="molecule type" value="Genomic_DNA"/>
</dbReference>
<sequence length="135" mass="15147">MKKAVVVITVLFWAVIIFFTVMGETIFFDWCPQVTMASSVYTRLEDGTEAKLIPKTGLFEGKYVYTVNRMPGFSAEICTLERHEVTVEEYNDDFYVATSDMSGISRIIGLCENGEPGDGVRVNVKEGSVGFDAYW</sequence>
<dbReference type="AlphaFoldDB" id="A0A9D1GVJ2"/>
<gene>
    <name evidence="1" type="ORF">IAC39_07510</name>
</gene>
<evidence type="ECO:0000313" key="1">
    <source>
        <dbReference type="EMBL" id="HIT59538.1"/>
    </source>
</evidence>
<accession>A0A9D1GVJ2</accession>
<proteinExistence type="predicted"/>
<reference evidence="1" key="2">
    <citation type="journal article" date="2021" name="PeerJ">
        <title>Extensive microbial diversity within the chicken gut microbiome revealed by metagenomics and culture.</title>
        <authorList>
            <person name="Gilroy R."/>
            <person name="Ravi A."/>
            <person name="Getino M."/>
            <person name="Pursley I."/>
            <person name="Horton D.L."/>
            <person name="Alikhan N.F."/>
            <person name="Baker D."/>
            <person name="Gharbi K."/>
            <person name="Hall N."/>
            <person name="Watson M."/>
            <person name="Adriaenssens E.M."/>
            <person name="Foster-Nyarko E."/>
            <person name="Jarju S."/>
            <person name="Secka A."/>
            <person name="Antonio M."/>
            <person name="Oren A."/>
            <person name="Chaudhuri R.R."/>
            <person name="La Ragione R."/>
            <person name="Hildebrand F."/>
            <person name="Pallen M.J."/>
        </authorList>
    </citation>
    <scope>NUCLEOTIDE SEQUENCE</scope>
    <source>
        <strain evidence="1">CHK33-4379</strain>
    </source>
</reference>
<protein>
    <submittedName>
        <fullName evidence="1">Uncharacterized protein</fullName>
    </submittedName>
</protein>
<comment type="caution">
    <text evidence="1">The sequence shown here is derived from an EMBL/GenBank/DDBJ whole genome shotgun (WGS) entry which is preliminary data.</text>
</comment>
<organism evidence="1 2">
    <name type="scientific">Candidatus Faeciplasma pullistercoris</name>
    <dbReference type="NCBI Taxonomy" id="2840800"/>
    <lineage>
        <taxon>Bacteria</taxon>
        <taxon>Bacillati</taxon>
        <taxon>Bacillota</taxon>
        <taxon>Clostridia</taxon>
        <taxon>Eubacteriales</taxon>
        <taxon>Oscillospiraceae</taxon>
        <taxon>Oscillospiraceae incertae sedis</taxon>
        <taxon>Candidatus Faeciplasma</taxon>
    </lineage>
</organism>
<name>A0A9D1GVJ2_9FIRM</name>
<evidence type="ECO:0000313" key="2">
    <source>
        <dbReference type="Proteomes" id="UP000824136"/>
    </source>
</evidence>
<dbReference type="Proteomes" id="UP000824136">
    <property type="component" value="Unassembled WGS sequence"/>
</dbReference>